<organism evidence="2 3">
    <name type="scientific">Drosophila busckii</name>
    <name type="common">Fruit fly</name>
    <dbReference type="NCBI Taxonomy" id="30019"/>
    <lineage>
        <taxon>Eukaryota</taxon>
        <taxon>Metazoa</taxon>
        <taxon>Ecdysozoa</taxon>
        <taxon>Arthropoda</taxon>
        <taxon>Hexapoda</taxon>
        <taxon>Insecta</taxon>
        <taxon>Pterygota</taxon>
        <taxon>Neoptera</taxon>
        <taxon>Endopterygota</taxon>
        <taxon>Diptera</taxon>
        <taxon>Brachycera</taxon>
        <taxon>Muscomorpha</taxon>
        <taxon>Ephydroidea</taxon>
        <taxon>Drosophilidae</taxon>
        <taxon>Drosophila</taxon>
    </lineage>
</organism>
<feature type="coiled-coil region" evidence="1">
    <location>
        <begin position="736"/>
        <end position="770"/>
    </location>
</feature>
<dbReference type="PANTHER" id="PTHR16275">
    <property type="entry name" value="COILED-COIL DOMAIN-CONTAINING PROTEIN 40"/>
    <property type="match status" value="1"/>
</dbReference>
<keyword evidence="1" id="KW-0175">Coiled coil</keyword>
<feature type="coiled-coil region" evidence="1">
    <location>
        <begin position="47"/>
        <end position="123"/>
    </location>
</feature>
<dbReference type="Proteomes" id="UP000494163">
    <property type="component" value="Chromosome 2L"/>
</dbReference>
<dbReference type="InterPro" id="IPR037386">
    <property type="entry name" value="CCDC40"/>
</dbReference>
<dbReference type="PANTHER" id="PTHR16275:SF8">
    <property type="entry name" value="COILED-COIL DOMAIN-CONTAINING PROTEIN 40"/>
    <property type="match status" value="1"/>
</dbReference>
<dbReference type="AlphaFoldDB" id="A0A0M4E1F2"/>
<feature type="coiled-coil region" evidence="1">
    <location>
        <begin position="222"/>
        <end position="249"/>
    </location>
</feature>
<dbReference type="GO" id="GO:0005737">
    <property type="term" value="C:cytoplasm"/>
    <property type="evidence" value="ECO:0007669"/>
    <property type="project" value="TreeGrafter"/>
</dbReference>
<evidence type="ECO:0000256" key="1">
    <source>
        <dbReference type="SAM" id="Coils"/>
    </source>
</evidence>
<evidence type="ECO:0000313" key="2">
    <source>
        <dbReference type="EMBL" id="ALC39178.1"/>
    </source>
</evidence>
<dbReference type="OMA" id="YIVRHQY"/>
<evidence type="ECO:0000313" key="3">
    <source>
        <dbReference type="Proteomes" id="UP000494163"/>
    </source>
</evidence>
<dbReference type="GO" id="GO:0035082">
    <property type="term" value="P:axoneme assembly"/>
    <property type="evidence" value="ECO:0007669"/>
    <property type="project" value="InterPro"/>
</dbReference>
<dbReference type="OrthoDB" id="188741at2759"/>
<keyword evidence="3" id="KW-1185">Reference proteome</keyword>
<reference evidence="2 3" key="1">
    <citation type="submission" date="2015-08" db="EMBL/GenBank/DDBJ databases">
        <title>Ancestral chromatin configuration constrains chromatin evolution on differentiating sex chromosomes in Drosophila.</title>
        <authorList>
            <person name="Zhou Q."/>
            <person name="Bachtrog D."/>
        </authorList>
    </citation>
    <scope>NUCLEOTIDE SEQUENCE [LARGE SCALE GENOMIC DNA]</scope>
    <source>
        <tissue evidence="2">Whole larvae</tissue>
    </source>
</reference>
<feature type="coiled-coil region" evidence="1">
    <location>
        <begin position="432"/>
        <end position="494"/>
    </location>
</feature>
<proteinExistence type="predicted"/>
<dbReference type="STRING" id="30019.A0A0M4E1F2"/>
<sequence>MDDSEDFESCDFANISEQAPEPALEPELMGILPPDHPLLRKFQQSLKEHLLRTKNKLQNEITDIKYQVKVKEELREEQGLALYDMQNKISFQEQQIKEISTQIDEHIDKRQKEETVVAQLKKEYDEKIKFTRTQKTLYHNRMMELEDLQSLRSNIKKWAYDVEDEVKNAKRIVSRDAQLQKQLSEEKRKSDIMYYRLDMEVKKKEAELQSICDDEISIKDVVNVLNMSIADANTDLEALQNEHKRLIQAWSEVIIAIQLRDKILFQVQDNIGKQRESIKLNSNGIDAVKKQISRELELNKKLESFKQRLADSMSSLSRDCQREMENVMGLQTKLDELPDFLAQTEADLQEATREGTKISTEIRRLDHVLDKNHLKKFRTEEAILNLAQDQLITDKASAYRLKLLNKAQEQRRVVDLSLSKVQNQLGMAMLDVEKLRSTLFKIKKDNDKIKNNLDKAEDKSNNLDNDLKKMQAQIDVKMNKLEKLNAQVEEIQNAFGEDGMNPTEIKMKQIEKQIMVGEHQIREHQQFWIMLQNHFVNLTHKRSDQLNEIQVTRKQLSIIKQKSLKVEQELEIAESKTKDLRLDIQKFTSKLELLNEKIYTKRKNHEIEESEYEHEQFDLSQKLKDTEVDTLRLEKEIGELQNEIELNKDFVLDSHREALSWETKHKLIEETINWTKTEKSLNGEIGAMKIEIHRMNIRFNQLKRAQEKLVQDLEHCVMHREQIFVSATVKEHVDAKKKKLKNSSQAQVKLDELRNKAKSVQNEINFLSDKRLVDDISNIERMVYILRKIQIDLKQVTDKEESICAQIEEATLLKHANLEQIVRRQTRAKAFRRLSVSKSQQKPLRSESSMQLQLQNQIEMNDTLMEIVQTLTADYPDKKNFFTKVVHILRE</sequence>
<protein>
    <submittedName>
        <fullName evidence="2">L-2-41Ab</fullName>
    </submittedName>
</protein>
<dbReference type="EMBL" id="CP012523">
    <property type="protein sequence ID" value="ALC39178.1"/>
    <property type="molecule type" value="Genomic_DNA"/>
</dbReference>
<accession>A0A0M4E1F2</accession>
<name>A0A0M4E1F2_DROBS</name>
<gene>
    <name evidence="2" type="ORF">Dbus_chr2Lg1263</name>
</gene>
<dbReference type="SMR" id="A0A0M4E1F2"/>